<dbReference type="GO" id="GO:0006338">
    <property type="term" value="P:chromatin remodeling"/>
    <property type="evidence" value="ECO:0007669"/>
    <property type="project" value="InterPro"/>
</dbReference>
<evidence type="ECO:0000256" key="1">
    <source>
        <dbReference type="ARBA" id="ARBA00004123"/>
    </source>
</evidence>
<dbReference type="VEuPathDB" id="FungiDB:L203_00500"/>
<feature type="region of interest" description="Disordered" evidence="6">
    <location>
        <begin position="149"/>
        <end position="179"/>
    </location>
</feature>
<comment type="similarity">
    <text evidence="2">Belongs to the SNF5 family.</text>
</comment>
<keyword evidence="8" id="KW-1185">Reference proteome</keyword>
<dbReference type="GO" id="GO:0000228">
    <property type="term" value="C:nuclear chromosome"/>
    <property type="evidence" value="ECO:0007669"/>
    <property type="project" value="InterPro"/>
</dbReference>
<evidence type="ECO:0000313" key="7">
    <source>
        <dbReference type="EMBL" id="WVN85562.1"/>
    </source>
</evidence>
<evidence type="ECO:0000256" key="4">
    <source>
        <dbReference type="ARBA" id="ARBA00023163"/>
    </source>
</evidence>
<feature type="compositionally biased region" description="Polar residues" evidence="6">
    <location>
        <begin position="27"/>
        <end position="37"/>
    </location>
</feature>
<evidence type="ECO:0000256" key="3">
    <source>
        <dbReference type="ARBA" id="ARBA00023015"/>
    </source>
</evidence>
<keyword evidence="4" id="KW-0804">Transcription</keyword>
<dbReference type="InterPro" id="IPR006939">
    <property type="entry name" value="SNF5"/>
</dbReference>
<feature type="compositionally biased region" description="Basic and acidic residues" evidence="6">
    <location>
        <begin position="397"/>
        <end position="416"/>
    </location>
</feature>
<evidence type="ECO:0000256" key="2">
    <source>
        <dbReference type="ARBA" id="ARBA00010239"/>
    </source>
</evidence>
<organism evidence="7 8">
    <name type="scientific">Cryptococcus depauperatus CBS 7841</name>
    <dbReference type="NCBI Taxonomy" id="1295531"/>
    <lineage>
        <taxon>Eukaryota</taxon>
        <taxon>Fungi</taxon>
        <taxon>Dikarya</taxon>
        <taxon>Basidiomycota</taxon>
        <taxon>Agaricomycotina</taxon>
        <taxon>Tremellomycetes</taxon>
        <taxon>Tremellales</taxon>
        <taxon>Cryptococcaceae</taxon>
        <taxon>Cryptococcus</taxon>
    </lineage>
</organism>
<feature type="region of interest" description="Disordered" evidence="6">
    <location>
        <begin position="1"/>
        <end position="39"/>
    </location>
</feature>
<gene>
    <name evidence="7" type="ORF">L203_100710</name>
</gene>
<dbReference type="AlphaFoldDB" id="A0A1E3IX77"/>
<dbReference type="OrthoDB" id="10258327at2759"/>
<comment type="subcellular location">
    <subcellularLocation>
        <location evidence="1">Nucleus</location>
    </subcellularLocation>
</comment>
<dbReference type="PANTHER" id="PTHR10019">
    <property type="entry name" value="SNF5"/>
    <property type="match status" value="1"/>
</dbReference>
<reference evidence="7" key="1">
    <citation type="submission" date="2016-06" db="EMBL/GenBank/DDBJ databases">
        <authorList>
            <person name="Cuomo C."/>
            <person name="Litvintseva A."/>
            <person name="Heitman J."/>
            <person name="Chen Y."/>
            <person name="Sun S."/>
            <person name="Springer D."/>
            <person name="Dromer F."/>
            <person name="Young S."/>
            <person name="Zeng Q."/>
            <person name="Chapman S."/>
            <person name="Gujja S."/>
            <person name="Saif S."/>
            <person name="Birren B."/>
        </authorList>
    </citation>
    <scope>NUCLEOTIDE SEQUENCE</scope>
    <source>
        <strain evidence="7">CBS 7841</strain>
    </source>
</reference>
<dbReference type="Proteomes" id="UP000094043">
    <property type="component" value="Chromosome 1"/>
</dbReference>
<sequence>MSYPIRNRGTPVPRPSGTPGMPAMSSLPAQGYQNGQASAYRAPNQEKAIISPNVRSQYRPTHVSLRAPSATAPIYHHPNSYPPGDFGFFLPPPGQKTTDPSLSTPPTTQALYTTYPSRLRTGVTGLVQPGHVTGGPKEREAFLADMEREMTSSATPGGPVRPLSGTSTPRYDSPASFPRASRQVFSGRRARVVNYVEKASDDEEYTESSSSDVGAVSDPEDNDYGARRRRGTLRESQGPLVLGGQDHQAAMRMGKLRRKMEEMDKGWTWLGSRTPGDRVRSQVTGTTKHIYTSEELLELEAERPEILVPITIDLDVPATNIDQTSIKIRDRFLWNVNEPFLTPHQFAIIFCGDVSISPNPHAQIIADLITAQIEEFQNVAEVDVCNEQVTEQDVVWEEHQVSETEETEKGQEKENGQEDEEEEVSGGEEEEEEKEDEEMRRKRLKKGKRDVAPMETRTWLEPDCRIIVNLDVQIYSHILRDRIEWDLSSPLPPTVFAKHYCTELGMSGEAIPAIAFAVTEELLKHKKDALDLELFSFTHPVEQAKWEKGAPPRTNTKFGARGLQGVWRDWWEREEYGPVLIELTMEEMERREVERTREARRMLRGLTGGKRRR</sequence>
<proteinExistence type="inferred from homology"/>
<keyword evidence="3" id="KW-0805">Transcription regulation</keyword>
<feature type="compositionally biased region" description="Acidic residues" evidence="6">
    <location>
        <begin position="417"/>
        <end position="436"/>
    </location>
</feature>
<evidence type="ECO:0000256" key="6">
    <source>
        <dbReference type="SAM" id="MobiDB-lite"/>
    </source>
</evidence>
<dbReference type="Pfam" id="PF04855">
    <property type="entry name" value="SNF5"/>
    <property type="match status" value="1"/>
</dbReference>
<protein>
    <submittedName>
        <fullName evidence="7">Uncharacterized protein</fullName>
    </submittedName>
</protein>
<name>A0A1E3IX77_9TREE</name>
<reference evidence="7" key="2">
    <citation type="journal article" date="2022" name="Elife">
        <title>Obligate sexual reproduction of a homothallic fungus closely related to the Cryptococcus pathogenic species complex.</title>
        <authorList>
            <person name="Passer A.R."/>
            <person name="Clancey S.A."/>
            <person name="Shea T."/>
            <person name="David-Palma M."/>
            <person name="Averette A.F."/>
            <person name="Boekhout T."/>
            <person name="Porcel B.M."/>
            <person name="Nowrousian M."/>
            <person name="Cuomo C.A."/>
            <person name="Sun S."/>
            <person name="Heitman J."/>
            <person name="Coelho M.A."/>
        </authorList>
    </citation>
    <scope>NUCLEOTIDE SEQUENCE</scope>
    <source>
        <strain evidence="7">CBS 7841</strain>
    </source>
</reference>
<feature type="region of interest" description="Disordered" evidence="6">
    <location>
        <begin position="397"/>
        <end position="447"/>
    </location>
</feature>
<dbReference type="RefSeq" id="XP_066066262.1">
    <property type="nucleotide sequence ID" value="XM_066210165.1"/>
</dbReference>
<reference evidence="7" key="3">
    <citation type="submission" date="2024-01" db="EMBL/GenBank/DDBJ databases">
        <authorList>
            <person name="Coelho M.A."/>
            <person name="David-Palma M."/>
            <person name="Shea T."/>
            <person name="Sun S."/>
            <person name="Cuomo C.A."/>
            <person name="Heitman J."/>
        </authorList>
    </citation>
    <scope>NUCLEOTIDE SEQUENCE</scope>
    <source>
        <strain evidence="7">CBS 7841</strain>
    </source>
</reference>
<evidence type="ECO:0000256" key="5">
    <source>
        <dbReference type="ARBA" id="ARBA00023242"/>
    </source>
</evidence>
<feature type="region of interest" description="Disordered" evidence="6">
    <location>
        <begin position="199"/>
        <end position="239"/>
    </location>
</feature>
<accession>A0A1E3IX77</accession>
<keyword evidence="5" id="KW-0539">Nucleus</keyword>
<dbReference type="KEGG" id="cdep:91084924"/>
<dbReference type="GeneID" id="91084924"/>
<evidence type="ECO:0000313" key="8">
    <source>
        <dbReference type="Proteomes" id="UP000094043"/>
    </source>
</evidence>
<dbReference type="EMBL" id="CP143784">
    <property type="protein sequence ID" value="WVN85562.1"/>
    <property type="molecule type" value="Genomic_DNA"/>
</dbReference>